<comment type="cofactor">
    <cofactor evidence="13">
        <name>Mg(2+)</name>
        <dbReference type="ChEBI" id="CHEBI:18420"/>
    </cofactor>
    <text evidence="13">Binds 2 magnesium ions per subunit.</text>
</comment>
<name>A0A1G8JKV6_9LACT</name>
<dbReference type="PANTHER" id="PTHR11076">
    <property type="entry name" value="DNA REPAIR POLYMERASE UMUC / TRANSFERASE FAMILY MEMBER"/>
    <property type="match status" value="1"/>
</dbReference>
<evidence type="ECO:0000256" key="3">
    <source>
        <dbReference type="ARBA" id="ARBA00022679"/>
    </source>
</evidence>
<dbReference type="EC" id="2.7.7.7" evidence="13"/>
<evidence type="ECO:0000313" key="16">
    <source>
        <dbReference type="Proteomes" id="UP000235682"/>
    </source>
</evidence>
<dbReference type="GO" id="GO:0042276">
    <property type="term" value="P:error-prone translesion synthesis"/>
    <property type="evidence" value="ECO:0007669"/>
    <property type="project" value="TreeGrafter"/>
</dbReference>
<dbReference type="Proteomes" id="UP000235682">
    <property type="component" value="Unassembled WGS sequence"/>
</dbReference>
<dbReference type="InterPro" id="IPR022880">
    <property type="entry name" value="DNApol_IV"/>
</dbReference>
<dbReference type="GO" id="GO:0005829">
    <property type="term" value="C:cytosol"/>
    <property type="evidence" value="ECO:0007669"/>
    <property type="project" value="TreeGrafter"/>
</dbReference>
<dbReference type="InterPro" id="IPR050116">
    <property type="entry name" value="DNA_polymerase-Y"/>
</dbReference>
<evidence type="ECO:0000256" key="9">
    <source>
        <dbReference type="ARBA" id="ARBA00022932"/>
    </source>
</evidence>
<dbReference type="HAMAP" id="MF_01113">
    <property type="entry name" value="DNApol_IV"/>
    <property type="match status" value="1"/>
</dbReference>
<dbReference type="PROSITE" id="PS50173">
    <property type="entry name" value="UMUC"/>
    <property type="match status" value="1"/>
</dbReference>
<organism evidence="15 16">
    <name type="scientific">Dolosicoccus paucivorans</name>
    <dbReference type="NCBI Taxonomy" id="84521"/>
    <lineage>
        <taxon>Bacteria</taxon>
        <taxon>Bacillati</taxon>
        <taxon>Bacillota</taxon>
        <taxon>Bacilli</taxon>
        <taxon>Lactobacillales</taxon>
        <taxon>Aerococcaceae</taxon>
        <taxon>Dolosicoccus</taxon>
    </lineage>
</organism>
<keyword evidence="7 13" id="KW-0227">DNA damage</keyword>
<comment type="subunit">
    <text evidence="13">Monomer.</text>
</comment>
<dbReference type="PANTHER" id="PTHR11076:SF33">
    <property type="entry name" value="DNA POLYMERASE KAPPA"/>
    <property type="match status" value="1"/>
</dbReference>
<dbReference type="CDD" id="cd03586">
    <property type="entry name" value="PolY_Pol_IV_kappa"/>
    <property type="match status" value="1"/>
</dbReference>
<gene>
    <name evidence="13" type="primary">dinB</name>
    <name evidence="15" type="ORF">CJ205_04220</name>
</gene>
<dbReference type="RefSeq" id="WP_092084261.1">
    <property type="nucleotide sequence ID" value="NZ_FNEL01000005.1"/>
</dbReference>
<comment type="function">
    <text evidence="13">Poorly processive, error-prone DNA polymerase involved in untargeted mutagenesis. Copies undamaged DNA at stalled replication forks, which arise in vivo from mismatched or misaligned primer ends. These misaligned primers can be extended by PolIV. Exhibits no 3'-5' exonuclease (proofreading) activity. May be involved in translesional synthesis, in conjunction with the beta clamp from PolIII.</text>
</comment>
<keyword evidence="11 13" id="KW-0234">DNA repair</keyword>
<feature type="domain" description="UmuC" evidence="14">
    <location>
        <begin position="19"/>
        <end position="203"/>
    </location>
</feature>
<dbReference type="AlphaFoldDB" id="A0A1G8JKV6"/>
<dbReference type="Gene3D" id="3.30.1490.100">
    <property type="entry name" value="DNA polymerase, Y-family, little finger domain"/>
    <property type="match status" value="1"/>
</dbReference>
<evidence type="ECO:0000256" key="11">
    <source>
        <dbReference type="ARBA" id="ARBA00023204"/>
    </source>
</evidence>
<keyword evidence="9 13" id="KW-0239">DNA-directed DNA polymerase</keyword>
<dbReference type="Gene3D" id="3.30.70.270">
    <property type="match status" value="1"/>
</dbReference>
<comment type="similarity">
    <text evidence="1 13">Belongs to the DNA polymerase type-Y family.</text>
</comment>
<evidence type="ECO:0000256" key="5">
    <source>
        <dbReference type="ARBA" id="ARBA00022705"/>
    </source>
</evidence>
<dbReference type="NCBIfam" id="NF002677">
    <property type="entry name" value="PRK02406.1"/>
    <property type="match status" value="1"/>
</dbReference>
<reference evidence="15 16" key="1">
    <citation type="submission" date="2017-09" db="EMBL/GenBank/DDBJ databases">
        <title>Bacterial strain isolated from the female urinary microbiota.</title>
        <authorList>
            <person name="Thomas-White K."/>
            <person name="Kumar N."/>
            <person name="Forster S."/>
            <person name="Putonti C."/>
            <person name="Lawley T."/>
            <person name="Wolfe A.J."/>
        </authorList>
    </citation>
    <scope>NUCLEOTIDE SEQUENCE [LARGE SCALE GENOMIC DNA]</scope>
    <source>
        <strain evidence="15 16">UMB0852</strain>
    </source>
</reference>
<evidence type="ECO:0000256" key="7">
    <source>
        <dbReference type="ARBA" id="ARBA00022763"/>
    </source>
</evidence>
<keyword evidence="6 13" id="KW-0479">Metal-binding</keyword>
<evidence type="ECO:0000256" key="13">
    <source>
        <dbReference type="HAMAP-Rule" id="MF_01113"/>
    </source>
</evidence>
<dbReference type="Pfam" id="PF00817">
    <property type="entry name" value="IMS"/>
    <property type="match status" value="1"/>
</dbReference>
<dbReference type="InterPro" id="IPR017961">
    <property type="entry name" value="DNA_pol_Y-fam_little_finger"/>
</dbReference>
<keyword evidence="13" id="KW-0963">Cytoplasm</keyword>
<keyword evidence="4 13" id="KW-0548">Nucleotidyltransferase</keyword>
<dbReference type="GO" id="GO:0003684">
    <property type="term" value="F:damaged DNA binding"/>
    <property type="evidence" value="ECO:0007669"/>
    <property type="project" value="InterPro"/>
</dbReference>
<keyword evidence="3 13" id="KW-0808">Transferase</keyword>
<protein>
    <recommendedName>
        <fullName evidence="13">DNA polymerase IV</fullName>
        <shortName evidence="13">Pol IV</shortName>
        <ecNumber evidence="13">2.7.7.7</ecNumber>
    </recommendedName>
</protein>
<dbReference type="EMBL" id="PNHE01000013">
    <property type="protein sequence ID" value="PMC58475.1"/>
    <property type="molecule type" value="Genomic_DNA"/>
</dbReference>
<evidence type="ECO:0000256" key="8">
    <source>
        <dbReference type="ARBA" id="ARBA00022842"/>
    </source>
</evidence>
<evidence type="ECO:0000256" key="6">
    <source>
        <dbReference type="ARBA" id="ARBA00022723"/>
    </source>
</evidence>
<dbReference type="Gene3D" id="1.10.150.20">
    <property type="entry name" value="5' to 3' exonuclease, C-terminal subdomain"/>
    <property type="match status" value="1"/>
</dbReference>
<dbReference type="GO" id="GO:0006261">
    <property type="term" value="P:DNA-templated DNA replication"/>
    <property type="evidence" value="ECO:0007669"/>
    <property type="project" value="UniProtKB-UniRule"/>
</dbReference>
<proteinExistence type="inferred from homology"/>
<feature type="binding site" evidence="13">
    <location>
        <position position="121"/>
    </location>
    <ligand>
        <name>Mg(2+)</name>
        <dbReference type="ChEBI" id="CHEBI:18420"/>
    </ligand>
</feature>
<evidence type="ECO:0000256" key="4">
    <source>
        <dbReference type="ARBA" id="ARBA00022695"/>
    </source>
</evidence>
<dbReference type="InterPro" id="IPR036775">
    <property type="entry name" value="DNA_pol_Y-fam_lit_finger_sf"/>
</dbReference>
<dbReference type="Gene3D" id="3.40.1170.60">
    <property type="match status" value="1"/>
</dbReference>
<dbReference type="GO" id="GO:0003887">
    <property type="term" value="F:DNA-directed DNA polymerase activity"/>
    <property type="evidence" value="ECO:0007669"/>
    <property type="project" value="UniProtKB-UniRule"/>
</dbReference>
<dbReference type="SUPFAM" id="SSF56672">
    <property type="entry name" value="DNA/RNA polymerases"/>
    <property type="match status" value="1"/>
</dbReference>
<feature type="site" description="Substrate discrimination" evidence="13">
    <location>
        <position position="28"/>
    </location>
</feature>
<accession>A0A1G8JKV6</accession>
<sequence length="380" mass="43533">MEYGLLTFPTPKPDTSRKILHVDMDAFYANIEIRDNPSLKPYPVVIAKHPKKTYGRGIVTTCNYEARKFGIHSAMASQEAFERCPHAIFIPPNFDKYRQVSKQIRQIFSQYTDLIEPLSLDEAYLDVTHNKKQITSAVLLAQEIQYQILKQVNLTCSIGVSYNKFIAKLASDFHKPFGITLVSPEEALVFLKQLPIEDFYGVGRKSLPSFHALNIYKGEDLYRFSLEELEQHFGKMGHSLYFKVRGIHDAPVISHRQRKSIGSEKTFLDMYITTETVASVVRPLVQKIITRLGELNLKARTVTLKMRYDNFETQTRQSQVERGISTVDECLNQVEALWELHGNSTRALRLIGVSLSNFIDPEGSVQLQLPIHQSIEPRKR</sequence>
<comment type="caution">
    <text evidence="15">The sequence shown here is derived from an EMBL/GenBank/DDBJ whole genome shotgun (WGS) entry which is preliminary data.</text>
</comment>
<evidence type="ECO:0000313" key="15">
    <source>
        <dbReference type="EMBL" id="PMC58475.1"/>
    </source>
</evidence>
<evidence type="ECO:0000256" key="2">
    <source>
        <dbReference type="ARBA" id="ARBA00022457"/>
    </source>
</evidence>
<evidence type="ECO:0000256" key="1">
    <source>
        <dbReference type="ARBA" id="ARBA00010945"/>
    </source>
</evidence>
<keyword evidence="10 13" id="KW-0238">DNA-binding</keyword>
<feature type="active site" evidence="13">
    <location>
        <position position="122"/>
    </location>
</feature>
<comment type="subcellular location">
    <subcellularLocation>
        <location evidence="13">Cytoplasm</location>
    </subcellularLocation>
</comment>
<evidence type="ECO:0000256" key="12">
    <source>
        <dbReference type="ARBA" id="ARBA00049244"/>
    </source>
</evidence>
<dbReference type="STRING" id="84521.SAMN04487994_100548"/>
<dbReference type="FunFam" id="3.30.1490.100:FF:000004">
    <property type="entry name" value="DNA polymerase IV"/>
    <property type="match status" value="1"/>
</dbReference>
<evidence type="ECO:0000259" key="14">
    <source>
        <dbReference type="PROSITE" id="PS50173"/>
    </source>
</evidence>
<dbReference type="OrthoDB" id="9808813at2"/>
<dbReference type="Pfam" id="PF11799">
    <property type="entry name" value="IMS_C"/>
    <property type="match status" value="1"/>
</dbReference>
<feature type="binding site" evidence="13">
    <location>
        <position position="23"/>
    </location>
    <ligand>
        <name>Mg(2+)</name>
        <dbReference type="ChEBI" id="CHEBI:18420"/>
    </ligand>
</feature>
<keyword evidence="16" id="KW-1185">Reference proteome</keyword>
<keyword evidence="8 13" id="KW-0460">Magnesium</keyword>
<dbReference type="GO" id="GO:0000287">
    <property type="term" value="F:magnesium ion binding"/>
    <property type="evidence" value="ECO:0007669"/>
    <property type="project" value="UniProtKB-UniRule"/>
</dbReference>
<dbReference type="InterPro" id="IPR043502">
    <property type="entry name" value="DNA/RNA_pol_sf"/>
</dbReference>
<dbReference type="InterPro" id="IPR043128">
    <property type="entry name" value="Rev_trsase/Diguanyl_cyclase"/>
</dbReference>
<dbReference type="SUPFAM" id="SSF100879">
    <property type="entry name" value="Lesion bypass DNA polymerase (Y-family), little finger domain"/>
    <property type="match status" value="1"/>
</dbReference>
<evidence type="ECO:0000256" key="10">
    <source>
        <dbReference type="ARBA" id="ARBA00023125"/>
    </source>
</evidence>
<dbReference type="InterPro" id="IPR001126">
    <property type="entry name" value="UmuC"/>
</dbReference>
<keyword evidence="2 13" id="KW-0515">Mutator protein</keyword>
<dbReference type="GO" id="GO:0009432">
    <property type="term" value="P:SOS response"/>
    <property type="evidence" value="ECO:0007669"/>
    <property type="project" value="TreeGrafter"/>
</dbReference>
<comment type="catalytic activity">
    <reaction evidence="12 13">
        <text>DNA(n) + a 2'-deoxyribonucleoside 5'-triphosphate = DNA(n+1) + diphosphate</text>
        <dbReference type="Rhea" id="RHEA:22508"/>
        <dbReference type="Rhea" id="RHEA-COMP:17339"/>
        <dbReference type="Rhea" id="RHEA-COMP:17340"/>
        <dbReference type="ChEBI" id="CHEBI:33019"/>
        <dbReference type="ChEBI" id="CHEBI:61560"/>
        <dbReference type="ChEBI" id="CHEBI:173112"/>
        <dbReference type="EC" id="2.7.7.7"/>
    </reaction>
</comment>
<dbReference type="GO" id="GO:0006281">
    <property type="term" value="P:DNA repair"/>
    <property type="evidence" value="ECO:0007669"/>
    <property type="project" value="UniProtKB-UniRule"/>
</dbReference>
<keyword evidence="5 13" id="KW-0235">DNA replication</keyword>